<dbReference type="Proteomes" id="UP000823775">
    <property type="component" value="Unassembled WGS sequence"/>
</dbReference>
<keyword evidence="2" id="KW-1185">Reference proteome</keyword>
<evidence type="ECO:0000313" key="1">
    <source>
        <dbReference type="EMBL" id="MCD7450265.1"/>
    </source>
</evidence>
<gene>
    <name evidence="1" type="ORF">HAX54_004876</name>
</gene>
<protein>
    <submittedName>
        <fullName evidence="1">Uncharacterized protein</fullName>
    </submittedName>
</protein>
<feature type="non-terminal residue" evidence="1">
    <location>
        <position position="1"/>
    </location>
</feature>
<name>A0ABS8RTW0_DATST</name>
<proteinExistence type="predicted"/>
<sequence>LLISKSHHLVSEPAILAPWVMASDFQTVADALARISLDLANLTMRQDQMEESRDKAMSELREVLMTSQKRNDKDKYVANTEVGDDYSPIMDPFGFMSNTQEHWGMGF</sequence>
<reference evidence="1 2" key="1">
    <citation type="journal article" date="2021" name="BMC Genomics">
        <title>Datura genome reveals duplications of psychoactive alkaloid biosynthetic genes and high mutation rate following tissue culture.</title>
        <authorList>
            <person name="Rajewski A."/>
            <person name="Carter-House D."/>
            <person name="Stajich J."/>
            <person name="Litt A."/>
        </authorList>
    </citation>
    <scope>NUCLEOTIDE SEQUENCE [LARGE SCALE GENOMIC DNA]</scope>
    <source>
        <strain evidence="1">AR-01</strain>
    </source>
</reference>
<evidence type="ECO:0000313" key="2">
    <source>
        <dbReference type="Proteomes" id="UP000823775"/>
    </source>
</evidence>
<dbReference type="EMBL" id="JACEIK010000123">
    <property type="protein sequence ID" value="MCD7450265.1"/>
    <property type="molecule type" value="Genomic_DNA"/>
</dbReference>
<accession>A0ABS8RTW0</accession>
<organism evidence="1 2">
    <name type="scientific">Datura stramonium</name>
    <name type="common">Jimsonweed</name>
    <name type="synonym">Common thornapple</name>
    <dbReference type="NCBI Taxonomy" id="4076"/>
    <lineage>
        <taxon>Eukaryota</taxon>
        <taxon>Viridiplantae</taxon>
        <taxon>Streptophyta</taxon>
        <taxon>Embryophyta</taxon>
        <taxon>Tracheophyta</taxon>
        <taxon>Spermatophyta</taxon>
        <taxon>Magnoliopsida</taxon>
        <taxon>eudicotyledons</taxon>
        <taxon>Gunneridae</taxon>
        <taxon>Pentapetalae</taxon>
        <taxon>asterids</taxon>
        <taxon>lamiids</taxon>
        <taxon>Solanales</taxon>
        <taxon>Solanaceae</taxon>
        <taxon>Solanoideae</taxon>
        <taxon>Datureae</taxon>
        <taxon>Datura</taxon>
    </lineage>
</organism>
<comment type="caution">
    <text evidence="1">The sequence shown here is derived from an EMBL/GenBank/DDBJ whole genome shotgun (WGS) entry which is preliminary data.</text>
</comment>